<keyword evidence="1" id="KW-0732">Signal</keyword>
<keyword evidence="3" id="KW-1185">Reference proteome</keyword>
<feature type="signal peptide" evidence="1">
    <location>
        <begin position="1"/>
        <end position="25"/>
    </location>
</feature>
<dbReference type="EMBL" id="BMTP01000004">
    <property type="protein sequence ID" value="GGU32036.1"/>
    <property type="molecule type" value="Genomic_DNA"/>
</dbReference>
<reference evidence="2" key="1">
    <citation type="journal article" date="2014" name="Int. J. Syst. Evol. Microbiol.">
        <title>Complete genome sequence of Corynebacterium casei LMG S-19264T (=DSM 44701T), isolated from a smear-ripened cheese.</title>
        <authorList>
            <consortium name="US DOE Joint Genome Institute (JGI-PGF)"/>
            <person name="Walter F."/>
            <person name="Albersmeier A."/>
            <person name="Kalinowski J."/>
            <person name="Ruckert C."/>
        </authorList>
    </citation>
    <scope>NUCLEOTIDE SEQUENCE</scope>
    <source>
        <strain evidence="2">JCM 4391</strain>
    </source>
</reference>
<organism evidence="2 3">
    <name type="scientific">Streptomyces lavendofoliae</name>
    <dbReference type="NCBI Taxonomy" id="67314"/>
    <lineage>
        <taxon>Bacteria</taxon>
        <taxon>Bacillati</taxon>
        <taxon>Actinomycetota</taxon>
        <taxon>Actinomycetes</taxon>
        <taxon>Kitasatosporales</taxon>
        <taxon>Streptomycetaceae</taxon>
        <taxon>Streptomyces</taxon>
    </lineage>
</organism>
<accession>A0A918M3U5</accession>
<evidence type="ECO:0000313" key="3">
    <source>
        <dbReference type="Proteomes" id="UP000636661"/>
    </source>
</evidence>
<dbReference type="AlphaFoldDB" id="A0A918M3U5"/>
<comment type="caution">
    <text evidence="2">The sequence shown here is derived from an EMBL/GenBank/DDBJ whole genome shotgun (WGS) entry which is preliminary data.</text>
</comment>
<feature type="chain" id="PRO_5037363822" description="Secreted protein" evidence="1">
    <location>
        <begin position="26"/>
        <end position="50"/>
    </location>
</feature>
<protein>
    <recommendedName>
        <fullName evidence="4">Secreted protein</fullName>
    </recommendedName>
</protein>
<evidence type="ECO:0000313" key="2">
    <source>
        <dbReference type="EMBL" id="GGU32036.1"/>
    </source>
</evidence>
<reference evidence="2" key="2">
    <citation type="submission" date="2020-09" db="EMBL/GenBank/DDBJ databases">
        <authorList>
            <person name="Sun Q."/>
            <person name="Ohkuma M."/>
        </authorList>
    </citation>
    <scope>NUCLEOTIDE SEQUENCE</scope>
    <source>
        <strain evidence="2">JCM 4391</strain>
    </source>
</reference>
<name>A0A918M3U5_9ACTN</name>
<evidence type="ECO:0000256" key="1">
    <source>
        <dbReference type="SAM" id="SignalP"/>
    </source>
</evidence>
<dbReference type="Proteomes" id="UP000636661">
    <property type="component" value="Unassembled WGS sequence"/>
</dbReference>
<sequence length="50" mass="5086">MSRRIALLLTGAALLFTALATPAAASTLPPINGPLADLQVEGPLFTSPLI</sequence>
<gene>
    <name evidence="2" type="ORF">GCM10010274_18660</name>
</gene>
<dbReference type="RefSeq" id="WP_189550280.1">
    <property type="nucleotide sequence ID" value="NZ_BMTP01000004.1"/>
</dbReference>
<evidence type="ECO:0008006" key="4">
    <source>
        <dbReference type="Google" id="ProtNLM"/>
    </source>
</evidence>
<proteinExistence type="predicted"/>